<dbReference type="GO" id="GO:0016491">
    <property type="term" value="F:oxidoreductase activity"/>
    <property type="evidence" value="ECO:0007669"/>
    <property type="project" value="InterPro"/>
</dbReference>
<comment type="catalytic activity">
    <reaction evidence="2">
        <text>oxidized coenzyme F420-(gamma-L-Glu)(n) + a quinol + H(+) = reduced coenzyme F420-(gamma-L-Glu)(n) + a quinone</text>
        <dbReference type="Rhea" id="RHEA:39663"/>
        <dbReference type="Rhea" id="RHEA-COMP:12939"/>
        <dbReference type="Rhea" id="RHEA-COMP:14378"/>
        <dbReference type="ChEBI" id="CHEBI:15378"/>
        <dbReference type="ChEBI" id="CHEBI:24646"/>
        <dbReference type="ChEBI" id="CHEBI:132124"/>
        <dbReference type="ChEBI" id="CHEBI:133980"/>
        <dbReference type="ChEBI" id="CHEBI:139511"/>
    </reaction>
</comment>
<sequence>MPSRFALKSMNAIHKTLLTVSFGKVGWDAGKMPVLKLTTTGRKSGQKRLVMLTSPIQIGDTWVIVASKGGDDDHPAWFLNLQDNPTVEVDIRGKKTTRTARIATSEERTNLWPEITAKYANYGGYQNRTNREIPLVFLELNS</sequence>
<organism evidence="3">
    <name type="scientific">freshwater metagenome</name>
    <dbReference type="NCBI Taxonomy" id="449393"/>
    <lineage>
        <taxon>unclassified sequences</taxon>
        <taxon>metagenomes</taxon>
        <taxon>ecological metagenomes</taxon>
    </lineage>
</organism>
<dbReference type="GO" id="GO:0005886">
    <property type="term" value="C:plasma membrane"/>
    <property type="evidence" value="ECO:0007669"/>
    <property type="project" value="TreeGrafter"/>
</dbReference>
<dbReference type="PANTHER" id="PTHR39428:SF1">
    <property type="entry name" value="F420H(2)-DEPENDENT QUINONE REDUCTASE RV1261C"/>
    <property type="match status" value="1"/>
</dbReference>
<evidence type="ECO:0000256" key="1">
    <source>
        <dbReference type="ARBA" id="ARBA00008710"/>
    </source>
</evidence>
<dbReference type="InterPro" id="IPR004378">
    <property type="entry name" value="F420H2_quin_Rdtase"/>
</dbReference>
<dbReference type="EMBL" id="CAFBLJ010000177">
    <property type="protein sequence ID" value="CAB4883754.1"/>
    <property type="molecule type" value="Genomic_DNA"/>
</dbReference>
<dbReference type="Pfam" id="PF04075">
    <property type="entry name" value="F420H2_quin_red"/>
    <property type="match status" value="1"/>
</dbReference>
<accession>A0A6J7ER70</accession>
<evidence type="ECO:0000313" key="3">
    <source>
        <dbReference type="EMBL" id="CAB4883754.1"/>
    </source>
</evidence>
<dbReference type="NCBIfam" id="TIGR00026">
    <property type="entry name" value="hi_GC_TIGR00026"/>
    <property type="match status" value="1"/>
</dbReference>
<comment type="similarity">
    <text evidence="1">Belongs to the F420H(2)-dependent quinone reductase family.</text>
</comment>
<reference evidence="3" key="1">
    <citation type="submission" date="2020-05" db="EMBL/GenBank/DDBJ databases">
        <authorList>
            <person name="Chiriac C."/>
            <person name="Salcher M."/>
            <person name="Ghai R."/>
            <person name="Kavagutti S V."/>
        </authorList>
    </citation>
    <scope>NUCLEOTIDE SEQUENCE</scope>
</reference>
<name>A0A6J7ER70_9ZZZZ</name>
<dbReference type="Gene3D" id="2.30.110.10">
    <property type="entry name" value="Electron Transport, Fmn-binding Protein, Chain A"/>
    <property type="match status" value="1"/>
</dbReference>
<dbReference type="InterPro" id="IPR012349">
    <property type="entry name" value="Split_barrel_FMN-bd"/>
</dbReference>
<protein>
    <submittedName>
        <fullName evidence="3">Unannotated protein</fullName>
    </submittedName>
</protein>
<dbReference type="AlphaFoldDB" id="A0A6J7ER70"/>
<evidence type="ECO:0000256" key="2">
    <source>
        <dbReference type="ARBA" id="ARBA00049106"/>
    </source>
</evidence>
<gene>
    <name evidence="3" type="ORF">UFOPK3304_01907</name>
</gene>
<dbReference type="GO" id="GO:0070967">
    <property type="term" value="F:coenzyme F420 binding"/>
    <property type="evidence" value="ECO:0007669"/>
    <property type="project" value="TreeGrafter"/>
</dbReference>
<dbReference type="PANTHER" id="PTHR39428">
    <property type="entry name" value="F420H(2)-DEPENDENT QUINONE REDUCTASE RV1261C"/>
    <property type="match status" value="1"/>
</dbReference>
<proteinExistence type="inferred from homology"/>